<dbReference type="PANTHER" id="PTHR42695">
    <property type="entry name" value="GLUTAMINE AMIDOTRANSFERASE YLR126C-RELATED"/>
    <property type="match status" value="1"/>
</dbReference>
<dbReference type="InterPro" id="IPR044992">
    <property type="entry name" value="ChyE-like"/>
</dbReference>
<organism evidence="2 3">
    <name type="scientific">Luteipulveratus mongoliensis</name>
    <dbReference type="NCBI Taxonomy" id="571913"/>
    <lineage>
        <taxon>Bacteria</taxon>
        <taxon>Bacillati</taxon>
        <taxon>Actinomycetota</taxon>
        <taxon>Actinomycetes</taxon>
        <taxon>Micrococcales</taxon>
        <taxon>Dermacoccaceae</taxon>
        <taxon>Luteipulveratus</taxon>
    </lineage>
</organism>
<evidence type="ECO:0000313" key="2">
    <source>
        <dbReference type="EMBL" id="AKU17087.1"/>
    </source>
</evidence>
<dbReference type="PATRIC" id="fig|571913.6.peg.3344"/>
<evidence type="ECO:0000259" key="1">
    <source>
        <dbReference type="Pfam" id="PF00117"/>
    </source>
</evidence>
<dbReference type="EMBL" id="CP011112">
    <property type="protein sequence ID" value="AKU17087.1"/>
    <property type="molecule type" value="Genomic_DNA"/>
</dbReference>
<dbReference type="STRING" id="571913.VV02_16495"/>
<dbReference type="GO" id="GO:0008483">
    <property type="term" value="F:transaminase activity"/>
    <property type="evidence" value="ECO:0007669"/>
    <property type="project" value="UniProtKB-KW"/>
</dbReference>
<feature type="domain" description="Glutamine amidotransferase" evidence="1">
    <location>
        <begin position="31"/>
        <end position="190"/>
    </location>
</feature>
<dbReference type="AlphaFoldDB" id="A0A0K1JK41"/>
<keyword evidence="2" id="KW-0032">Aminotransferase</keyword>
<dbReference type="Pfam" id="PF00117">
    <property type="entry name" value="GATase"/>
    <property type="match status" value="1"/>
</dbReference>
<dbReference type="Proteomes" id="UP000066480">
    <property type="component" value="Chromosome"/>
</dbReference>
<dbReference type="PANTHER" id="PTHR42695:SF5">
    <property type="entry name" value="GLUTAMINE AMIDOTRANSFERASE YLR126C-RELATED"/>
    <property type="match status" value="1"/>
</dbReference>
<name>A0A0K1JK41_9MICO</name>
<dbReference type="RefSeq" id="WP_169787705.1">
    <property type="nucleotide sequence ID" value="NZ_CP011112.1"/>
</dbReference>
<dbReference type="Gene3D" id="3.40.50.880">
    <property type="match status" value="1"/>
</dbReference>
<dbReference type="SUPFAM" id="SSF52317">
    <property type="entry name" value="Class I glutamine amidotransferase-like"/>
    <property type="match status" value="1"/>
</dbReference>
<dbReference type="PROSITE" id="PS51273">
    <property type="entry name" value="GATASE_TYPE_1"/>
    <property type="match status" value="1"/>
</dbReference>
<keyword evidence="3" id="KW-1185">Reference proteome</keyword>
<proteinExistence type="predicted"/>
<reference evidence="2 3" key="1">
    <citation type="submission" date="2015-03" db="EMBL/GenBank/DDBJ databases">
        <title>Luteipulveratus halotolerans sp. nov., a novel actinobacterium (Dermacoccaceae) from Sarawak, Malaysia.</title>
        <authorList>
            <person name="Juboi H."/>
            <person name="Basik A."/>
            <person name="Shamsul S.S."/>
            <person name="Arnold P."/>
            <person name="Schmitt E.K."/>
            <person name="Sanglier J.-J."/>
            <person name="Yeo T."/>
        </authorList>
    </citation>
    <scope>NUCLEOTIDE SEQUENCE [LARGE SCALE GENOMIC DNA]</scope>
    <source>
        <strain evidence="2 3">MN07-A0370</strain>
    </source>
</reference>
<dbReference type="KEGG" id="lmoi:VV02_16495"/>
<dbReference type="CDD" id="cd01741">
    <property type="entry name" value="GATase1_1"/>
    <property type="match status" value="1"/>
</dbReference>
<dbReference type="InterPro" id="IPR029062">
    <property type="entry name" value="Class_I_gatase-like"/>
</dbReference>
<protein>
    <submittedName>
        <fullName evidence="2">Aminotransferase</fullName>
    </submittedName>
</protein>
<gene>
    <name evidence="2" type="ORF">VV02_16495</name>
</gene>
<dbReference type="InterPro" id="IPR017926">
    <property type="entry name" value="GATASE"/>
</dbReference>
<dbReference type="GO" id="GO:0005829">
    <property type="term" value="C:cytosol"/>
    <property type="evidence" value="ECO:0007669"/>
    <property type="project" value="TreeGrafter"/>
</dbReference>
<sequence>MPTALRPRILLVQNDAASGPGRLIDWIADAGADSSLVAAHAGEPVPTDTAGYDAVVLLGGGLLPDEDERAPWLADERALTTRAVEDGTPLLGICLGGQLLAHTMGGTVRGNHGEPERGVTAISVRPEAANDVLLQGLPASVPAIESHRDAITSLPPDAVWLASSDRCPYQAFRCGSRAWGVQFHPEVSAERIRTWDPQGLREQGFDPQDVVAQADLHDGELARLWGGFVRRFLDLTRAPATI</sequence>
<keyword evidence="2" id="KW-0808">Transferase</keyword>
<evidence type="ECO:0000313" key="3">
    <source>
        <dbReference type="Proteomes" id="UP000066480"/>
    </source>
</evidence>
<accession>A0A0K1JK41</accession>